<name>A0ABV3Z5N5_9PROT</name>
<dbReference type="EC" id="2.1.1.222" evidence="5"/>
<dbReference type="GO" id="GO:0032259">
    <property type="term" value="P:methylation"/>
    <property type="evidence" value="ECO:0007669"/>
    <property type="project" value="UniProtKB-KW"/>
</dbReference>
<feature type="binding site" evidence="5">
    <location>
        <position position="105"/>
    </location>
    <ligand>
        <name>S-adenosyl-L-methionine</name>
        <dbReference type="ChEBI" id="CHEBI:59789"/>
    </ligand>
</feature>
<dbReference type="EC" id="2.1.1.64" evidence="5"/>
<feature type="binding site" evidence="5">
    <location>
        <position position="53"/>
    </location>
    <ligand>
        <name>S-adenosyl-L-methionine</name>
        <dbReference type="ChEBI" id="CHEBI:59789"/>
    </ligand>
</feature>
<keyword evidence="4 5" id="KW-0949">S-adenosyl-L-methionine</keyword>
<feature type="region of interest" description="Disordered" evidence="6">
    <location>
        <begin position="1"/>
        <end position="21"/>
    </location>
</feature>
<dbReference type="EMBL" id="JBEHZE010000001">
    <property type="protein sequence ID" value="MEX6633329.1"/>
    <property type="molecule type" value="Genomic_DNA"/>
</dbReference>
<dbReference type="CDD" id="cd02440">
    <property type="entry name" value="AdoMet_MTases"/>
    <property type="match status" value="1"/>
</dbReference>
<accession>A0ABV3Z5N5</accession>
<evidence type="ECO:0000313" key="8">
    <source>
        <dbReference type="EMBL" id="MEX6633329.1"/>
    </source>
</evidence>
<evidence type="ECO:0000256" key="5">
    <source>
        <dbReference type="HAMAP-Rule" id="MF_00472"/>
    </source>
</evidence>
<dbReference type="InterPro" id="IPR029063">
    <property type="entry name" value="SAM-dependent_MTases_sf"/>
</dbReference>
<gene>
    <name evidence="5 8" type="primary">ubiG</name>
    <name evidence="8" type="ORF">ABFZ84_07175</name>
</gene>
<evidence type="ECO:0000313" key="9">
    <source>
        <dbReference type="Proteomes" id="UP001560685"/>
    </source>
</evidence>
<proteinExistence type="inferred from homology"/>
<comment type="caution">
    <text evidence="8">The sequence shown here is derived from an EMBL/GenBank/DDBJ whole genome shotgun (WGS) entry which is preliminary data.</text>
</comment>
<evidence type="ECO:0000256" key="6">
    <source>
        <dbReference type="SAM" id="MobiDB-lite"/>
    </source>
</evidence>
<comment type="catalytic activity">
    <reaction evidence="5">
        <text>a 3-(all-trans-polyprenyl)benzene-1,2-diol + S-adenosyl-L-methionine = a 2-methoxy-6-(all-trans-polyprenyl)phenol + S-adenosyl-L-homocysteine + H(+)</text>
        <dbReference type="Rhea" id="RHEA:31411"/>
        <dbReference type="Rhea" id="RHEA-COMP:9550"/>
        <dbReference type="Rhea" id="RHEA-COMP:9551"/>
        <dbReference type="ChEBI" id="CHEBI:15378"/>
        <dbReference type="ChEBI" id="CHEBI:57856"/>
        <dbReference type="ChEBI" id="CHEBI:59789"/>
        <dbReference type="ChEBI" id="CHEBI:62729"/>
        <dbReference type="ChEBI" id="CHEBI:62731"/>
        <dbReference type="EC" id="2.1.1.222"/>
    </reaction>
</comment>
<protein>
    <recommendedName>
        <fullName evidence="5">Ubiquinone biosynthesis O-methyltransferase</fullName>
    </recommendedName>
    <alternativeName>
        <fullName evidence="5">2-polyprenyl-6-hydroxyphenol methylase</fullName>
        <ecNumber evidence="5">2.1.1.222</ecNumber>
    </alternativeName>
    <alternativeName>
        <fullName evidence="5">3-demethylubiquinone 3-O-methyltransferase</fullName>
        <ecNumber evidence="5">2.1.1.64</ecNumber>
    </alternativeName>
</protein>
<evidence type="ECO:0000256" key="2">
    <source>
        <dbReference type="ARBA" id="ARBA00022679"/>
    </source>
</evidence>
<dbReference type="PANTHER" id="PTHR43464:SF19">
    <property type="entry name" value="UBIQUINONE BIOSYNTHESIS O-METHYLTRANSFERASE, MITOCHONDRIAL"/>
    <property type="match status" value="1"/>
</dbReference>
<dbReference type="NCBIfam" id="TIGR01983">
    <property type="entry name" value="UbiG"/>
    <property type="match status" value="1"/>
</dbReference>
<sequence length="260" mass="28381">MSQPGLTNPPETAPHPGKTTIDPEEVAKFSAIADEWWDPFGKFKPLHKFNPVRLAYIRDCVCAHFSRDRRAKNPLEGLHLIDIGCGGGLVAEPMYRLGATVTAIDAAERNIKTAMAHAMPQDLKIDYRATTVEALAETGAGSFDVVLNLEVVEHVADVDLFLETSASLLKPGGIMIMATINRTLKALMLAKIGAEYVLRWLPAGTHDPKKFVRPEEAKTALSRAGLIVTGEAGVSYNPLMDIWRIGDDTDVNYMLTAIKS</sequence>
<evidence type="ECO:0000256" key="4">
    <source>
        <dbReference type="ARBA" id="ARBA00022691"/>
    </source>
</evidence>
<evidence type="ECO:0000259" key="7">
    <source>
        <dbReference type="Pfam" id="PF08241"/>
    </source>
</evidence>
<dbReference type="SUPFAM" id="SSF53335">
    <property type="entry name" value="S-adenosyl-L-methionine-dependent methyltransferases"/>
    <property type="match status" value="1"/>
</dbReference>
<dbReference type="InterPro" id="IPR010233">
    <property type="entry name" value="UbiG_MeTrfase"/>
</dbReference>
<feature type="compositionally biased region" description="Polar residues" evidence="6">
    <location>
        <begin position="1"/>
        <end position="10"/>
    </location>
</feature>
<keyword evidence="1 5" id="KW-0489">Methyltransferase</keyword>
<dbReference type="Gene3D" id="3.40.50.150">
    <property type="entry name" value="Vaccinia Virus protein VP39"/>
    <property type="match status" value="1"/>
</dbReference>
<dbReference type="InterPro" id="IPR013216">
    <property type="entry name" value="Methyltransf_11"/>
</dbReference>
<dbReference type="Pfam" id="PF08241">
    <property type="entry name" value="Methyltransf_11"/>
    <property type="match status" value="1"/>
</dbReference>
<comment type="catalytic activity">
    <reaction evidence="5">
        <text>a 3-demethylubiquinol + S-adenosyl-L-methionine = a ubiquinol + S-adenosyl-L-homocysteine + H(+)</text>
        <dbReference type="Rhea" id="RHEA:44380"/>
        <dbReference type="Rhea" id="RHEA-COMP:9566"/>
        <dbReference type="Rhea" id="RHEA-COMP:10914"/>
        <dbReference type="ChEBI" id="CHEBI:15378"/>
        <dbReference type="ChEBI" id="CHEBI:17976"/>
        <dbReference type="ChEBI" id="CHEBI:57856"/>
        <dbReference type="ChEBI" id="CHEBI:59789"/>
        <dbReference type="ChEBI" id="CHEBI:84422"/>
        <dbReference type="EC" id="2.1.1.64"/>
    </reaction>
</comment>
<evidence type="ECO:0000256" key="1">
    <source>
        <dbReference type="ARBA" id="ARBA00022603"/>
    </source>
</evidence>
<feature type="domain" description="Methyltransferase type 11" evidence="7">
    <location>
        <begin position="81"/>
        <end position="177"/>
    </location>
</feature>
<comment type="similarity">
    <text evidence="5">Belongs to the methyltransferase superfamily. UbiG/COQ3 family.</text>
</comment>
<dbReference type="RefSeq" id="WP_369313283.1">
    <property type="nucleotide sequence ID" value="NZ_JBEHZE010000001.1"/>
</dbReference>
<reference evidence="8 9" key="1">
    <citation type="submission" date="2024-05" db="EMBL/GenBank/DDBJ databases">
        <title>Three bacterial strains, DH-69, EH-24, and ECK-19 isolated from coastal sediments.</title>
        <authorList>
            <person name="Ye Y.-Q."/>
            <person name="Du Z.-J."/>
        </authorList>
    </citation>
    <scope>NUCLEOTIDE SEQUENCE [LARGE SCALE GENOMIC DNA]</scope>
    <source>
        <strain evidence="8 9">ECK-19</strain>
    </source>
</reference>
<keyword evidence="2 5" id="KW-0808">Transferase</keyword>
<dbReference type="GO" id="GO:0102208">
    <property type="term" value="F:2-polyprenyl-6-hydroxyphenol methylase activity"/>
    <property type="evidence" value="ECO:0007669"/>
    <property type="project" value="UniProtKB-EC"/>
</dbReference>
<feature type="binding site" evidence="5">
    <location>
        <position position="149"/>
    </location>
    <ligand>
        <name>S-adenosyl-L-methionine</name>
        <dbReference type="ChEBI" id="CHEBI:59789"/>
    </ligand>
</feature>
<dbReference type="PANTHER" id="PTHR43464">
    <property type="entry name" value="METHYLTRANSFERASE"/>
    <property type="match status" value="1"/>
</dbReference>
<evidence type="ECO:0000256" key="3">
    <source>
        <dbReference type="ARBA" id="ARBA00022688"/>
    </source>
</evidence>
<comment type="function">
    <text evidence="5">O-methyltransferase that catalyzes the 2 O-methylation steps in the ubiquinone biosynthetic pathway.</text>
</comment>
<feature type="binding site" evidence="5">
    <location>
        <position position="84"/>
    </location>
    <ligand>
        <name>S-adenosyl-L-methionine</name>
        <dbReference type="ChEBI" id="CHEBI:59789"/>
    </ligand>
</feature>
<organism evidence="8 9">
    <name type="scientific">Hyphococcus lacteus</name>
    <dbReference type="NCBI Taxonomy" id="3143536"/>
    <lineage>
        <taxon>Bacteria</taxon>
        <taxon>Pseudomonadati</taxon>
        <taxon>Pseudomonadota</taxon>
        <taxon>Alphaproteobacteria</taxon>
        <taxon>Parvularculales</taxon>
        <taxon>Parvularculaceae</taxon>
        <taxon>Hyphococcus</taxon>
    </lineage>
</organism>
<dbReference type="GO" id="GO:0061542">
    <property type="term" value="F:3-demethylubiquinol 3-O-methyltransferase activity"/>
    <property type="evidence" value="ECO:0007669"/>
    <property type="project" value="UniProtKB-EC"/>
</dbReference>
<dbReference type="Proteomes" id="UP001560685">
    <property type="component" value="Unassembled WGS sequence"/>
</dbReference>
<keyword evidence="9" id="KW-1185">Reference proteome</keyword>
<keyword evidence="3 5" id="KW-0831">Ubiquinone biosynthesis</keyword>
<dbReference type="HAMAP" id="MF_00472">
    <property type="entry name" value="UbiG"/>
    <property type="match status" value="1"/>
</dbReference>
<comment type="pathway">
    <text evidence="5">Cofactor biosynthesis; ubiquinone biosynthesis.</text>
</comment>